<protein>
    <recommendedName>
        <fullName evidence="5">Galactan 5-O-arabinofuranosyltransferase</fullName>
    </recommendedName>
</protein>
<accession>A0ABV8KPM9</accession>
<feature type="transmembrane region" description="Helical" evidence="2">
    <location>
        <begin position="479"/>
        <end position="500"/>
    </location>
</feature>
<proteinExistence type="predicted"/>
<gene>
    <name evidence="3" type="ORF">ACFOX0_19460</name>
</gene>
<feature type="region of interest" description="Disordered" evidence="1">
    <location>
        <begin position="1"/>
        <end position="38"/>
    </location>
</feature>
<dbReference type="Proteomes" id="UP001595868">
    <property type="component" value="Unassembled WGS sequence"/>
</dbReference>
<feature type="transmembrane region" description="Helical" evidence="2">
    <location>
        <begin position="382"/>
        <end position="402"/>
    </location>
</feature>
<dbReference type="EMBL" id="JBHSBN010000013">
    <property type="protein sequence ID" value="MFC4108096.1"/>
    <property type="molecule type" value="Genomic_DNA"/>
</dbReference>
<feature type="transmembrane region" description="Helical" evidence="2">
    <location>
        <begin position="220"/>
        <end position="237"/>
    </location>
</feature>
<feature type="transmembrane region" description="Helical" evidence="2">
    <location>
        <begin position="113"/>
        <end position="133"/>
    </location>
</feature>
<comment type="caution">
    <text evidence="3">The sequence shown here is derived from an EMBL/GenBank/DDBJ whole genome shotgun (WGS) entry which is preliminary data.</text>
</comment>
<name>A0ABV8KPM9_9ACTN</name>
<feature type="transmembrane region" description="Helical" evidence="2">
    <location>
        <begin position="438"/>
        <end position="458"/>
    </location>
</feature>
<feature type="transmembrane region" description="Helical" evidence="2">
    <location>
        <begin position="190"/>
        <end position="213"/>
    </location>
</feature>
<feature type="transmembrane region" description="Helical" evidence="2">
    <location>
        <begin position="316"/>
        <end position="335"/>
    </location>
</feature>
<evidence type="ECO:0000256" key="1">
    <source>
        <dbReference type="SAM" id="MobiDB-lite"/>
    </source>
</evidence>
<keyword evidence="2" id="KW-1133">Transmembrane helix</keyword>
<keyword evidence="4" id="KW-1185">Reference proteome</keyword>
<dbReference type="RefSeq" id="WP_377547872.1">
    <property type="nucleotide sequence ID" value="NZ_JBHSBN010000013.1"/>
</dbReference>
<evidence type="ECO:0000313" key="4">
    <source>
        <dbReference type="Proteomes" id="UP001595868"/>
    </source>
</evidence>
<evidence type="ECO:0000313" key="3">
    <source>
        <dbReference type="EMBL" id="MFC4108096.1"/>
    </source>
</evidence>
<keyword evidence="2" id="KW-0472">Membrane</keyword>
<feature type="compositionally biased region" description="Pro residues" evidence="1">
    <location>
        <begin position="568"/>
        <end position="580"/>
    </location>
</feature>
<keyword evidence="2" id="KW-0812">Transmembrane</keyword>
<feature type="transmembrane region" description="Helical" evidence="2">
    <location>
        <begin position="409"/>
        <end position="426"/>
    </location>
</feature>
<feature type="region of interest" description="Disordered" evidence="1">
    <location>
        <begin position="540"/>
        <end position="589"/>
    </location>
</feature>
<reference evidence="4" key="1">
    <citation type="journal article" date="2019" name="Int. J. Syst. Evol. Microbiol.">
        <title>The Global Catalogue of Microorganisms (GCM) 10K type strain sequencing project: providing services to taxonomists for standard genome sequencing and annotation.</title>
        <authorList>
            <consortium name="The Broad Institute Genomics Platform"/>
            <consortium name="The Broad Institute Genome Sequencing Center for Infectious Disease"/>
            <person name="Wu L."/>
            <person name="Ma J."/>
        </authorList>
    </citation>
    <scope>NUCLEOTIDE SEQUENCE [LARGE SCALE GENOMIC DNA]</scope>
    <source>
        <strain evidence="4">2902at01</strain>
    </source>
</reference>
<organism evidence="3 4">
    <name type="scientific">Micromonospora zhanjiangensis</name>
    <dbReference type="NCBI Taxonomy" id="1522057"/>
    <lineage>
        <taxon>Bacteria</taxon>
        <taxon>Bacillati</taxon>
        <taxon>Actinomycetota</taxon>
        <taxon>Actinomycetes</taxon>
        <taxon>Micromonosporales</taxon>
        <taxon>Micromonosporaceae</taxon>
        <taxon>Micromonospora</taxon>
    </lineage>
</organism>
<feature type="transmembrane region" description="Helical" evidence="2">
    <location>
        <begin position="243"/>
        <end position="260"/>
    </location>
</feature>
<feature type="transmembrane region" description="Helical" evidence="2">
    <location>
        <begin position="83"/>
        <end position="101"/>
    </location>
</feature>
<sequence length="589" mass="62833">MTATRFLSRRRPAGRRPTPPVPGRPPASDGPATTARRPAGRVGRYAAEVAVSVGCALLFTLWARNIDVDPLDRRGQVAGLAALQFRFAALAAVLVVALLLAHRYAGPAGRAHAVALGCAAVAGLTTGLVAGGIDVALRDTPWSLWAGGGDYDWIRSWIEMMRRGESVPAHYPPVILYLIWGWSRLGGEPLAYALKEIQVVGTALFGPAAYLAWRGTMRPVWALGVGVVAMLPFIEPVKPYPQITLVMLVPVLVWFLHLVRRGAGRRTGRAVALGAAFGAGLGLLFLLYSGWFVWCAPGALLAFALLAPWRTGTRPTVATAVAALAAFLVVSWVHLRGLLASTGGTSDAYFYFDTSTEPAYIAMWRNDRPADVGTVWPPLGELGGVGLFTIGLVIGLGVALWLGWRRTAVVTLGLCAASAWFLRMWLASEQWATQTVRLYPRTTMVLLYCLLLLTGFALRYAVTAVRERLAAAPATRRPVPMALLLVPLLLVLASAGSATADRYMPVSRRDHTGYFAWIAQTKRLIGGGCSKYGRLHGCGSPNPPAVPDHSAGRPAVPMRPAATGSPAAPTPTPTLTPSPKPTVSARTAR</sequence>
<evidence type="ECO:0008006" key="5">
    <source>
        <dbReference type="Google" id="ProtNLM"/>
    </source>
</evidence>
<feature type="transmembrane region" description="Helical" evidence="2">
    <location>
        <begin position="267"/>
        <end position="285"/>
    </location>
</feature>
<feature type="transmembrane region" description="Helical" evidence="2">
    <location>
        <begin position="45"/>
        <end position="63"/>
    </location>
</feature>
<evidence type="ECO:0000256" key="2">
    <source>
        <dbReference type="SAM" id="Phobius"/>
    </source>
</evidence>